<dbReference type="Proteomes" id="UP001283361">
    <property type="component" value="Unassembled WGS sequence"/>
</dbReference>
<organism evidence="2 3">
    <name type="scientific">Elysia crispata</name>
    <name type="common">lettuce slug</name>
    <dbReference type="NCBI Taxonomy" id="231223"/>
    <lineage>
        <taxon>Eukaryota</taxon>
        <taxon>Metazoa</taxon>
        <taxon>Spiralia</taxon>
        <taxon>Lophotrochozoa</taxon>
        <taxon>Mollusca</taxon>
        <taxon>Gastropoda</taxon>
        <taxon>Heterobranchia</taxon>
        <taxon>Euthyneura</taxon>
        <taxon>Panpulmonata</taxon>
        <taxon>Sacoglossa</taxon>
        <taxon>Placobranchoidea</taxon>
        <taxon>Plakobranchidae</taxon>
        <taxon>Elysia</taxon>
    </lineage>
</organism>
<gene>
    <name evidence="2" type="ORF">RRG08_056821</name>
</gene>
<accession>A0AAE1ACS0</accession>
<protein>
    <submittedName>
        <fullName evidence="2">Uncharacterized protein</fullName>
    </submittedName>
</protein>
<evidence type="ECO:0000256" key="1">
    <source>
        <dbReference type="SAM" id="MobiDB-lite"/>
    </source>
</evidence>
<dbReference type="EMBL" id="JAWDGP010002185">
    <property type="protein sequence ID" value="KAK3784866.1"/>
    <property type="molecule type" value="Genomic_DNA"/>
</dbReference>
<keyword evidence="3" id="KW-1185">Reference proteome</keyword>
<proteinExistence type="predicted"/>
<reference evidence="2" key="1">
    <citation type="journal article" date="2023" name="G3 (Bethesda)">
        <title>A reference genome for the long-term kleptoplast-retaining sea slug Elysia crispata morphotype clarki.</title>
        <authorList>
            <person name="Eastman K.E."/>
            <person name="Pendleton A.L."/>
            <person name="Shaikh M.A."/>
            <person name="Suttiyut T."/>
            <person name="Ogas R."/>
            <person name="Tomko P."/>
            <person name="Gavelis G."/>
            <person name="Widhalm J.R."/>
            <person name="Wisecaver J.H."/>
        </authorList>
    </citation>
    <scope>NUCLEOTIDE SEQUENCE</scope>
    <source>
        <strain evidence="2">ECLA1</strain>
    </source>
</reference>
<evidence type="ECO:0000313" key="3">
    <source>
        <dbReference type="Proteomes" id="UP001283361"/>
    </source>
</evidence>
<feature type="region of interest" description="Disordered" evidence="1">
    <location>
        <begin position="1"/>
        <end position="73"/>
    </location>
</feature>
<sequence>MLRGTREPVNAECNEENLEFRTRSAPGPANYVPNTSSPHRRPKHQIRGRNADEINEKSVRHGGKIRCSEDSPH</sequence>
<name>A0AAE1ACS0_9GAST</name>
<evidence type="ECO:0000313" key="2">
    <source>
        <dbReference type="EMBL" id="KAK3784866.1"/>
    </source>
</evidence>
<feature type="compositionally biased region" description="Basic residues" evidence="1">
    <location>
        <begin position="38"/>
        <end position="47"/>
    </location>
</feature>
<comment type="caution">
    <text evidence="2">The sequence shown here is derived from an EMBL/GenBank/DDBJ whole genome shotgun (WGS) entry which is preliminary data.</text>
</comment>
<feature type="compositionally biased region" description="Basic and acidic residues" evidence="1">
    <location>
        <begin position="49"/>
        <end position="59"/>
    </location>
</feature>
<dbReference type="AlphaFoldDB" id="A0AAE1ACS0"/>